<dbReference type="InterPro" id="IPR002575">
    <property type="entry name" value="Aminoglycoside_PTrfase"/>
</dbReference>
<protein>
    <submittedName>
        <fullName evidence="2">Ser/Thr protein kinase RdoA (MazF antagonist)</fullName>
    </submittedName>
</protein>
<comment type="caution">
    <text evidence="2">The sequence shown here is derived from an EMBL/GenBank/DDBJ whole genome shotgun (WGS) entry which is preliminary data.</text>
</comment>
<dbReference type="RefSeq" id="WP_307493772.1">
    <property type="nucleotide sequence ID" value="NZ_JAUSVB010000005.1"/>
</dbReference>
<organism evidence="2 3">
    <name type="scientific">Cellulomonas humilata</name>
    <dbReference type="NCBI Taxonomy" id="144055"/>
    <lineage>
        <taxon>Bacteria</taxon>
        <taxon>Bacillati</taxon>
        <taxon>Actinomycetota</taxon>
        <taxon>Actinomycetes</taxon>
        <taxon>Micrococcales</taxon>
        <taxon>Cellulomonadaceae</taxon>
        <taxon>Cellulomonas</taxon>
    </lineage>
</organism>
<dbReference type="Gene3D" id="3.90.1200.10">
    <property type="match status" value="1"/>
</dbReference>
<keyword evidence="2" id="KW-0808">Transferase</keyword>
<keyword evidence="3" id="KW-1185">Reference proteome</keyword>
<dbReference type="Proteomes" id="UP001239626">
    <property type="component" value="Unassembled WGS sequence"/>
</dbReference>
<accession>A0ABU0EIA6</accession>
<gene>
    <name evidence="2" type="ORF">J2X26_003279</name>
</gene>
<feature type="domain" description="Aminoglycoside phosphotransferase" evidence="1">
    <location>
        <begin position="58"/>
        <end position="266"/>
    </location>
</feature>
<dbReference type="InterPro" id="IPR011009">
    <property type="entry name" value="Kinase-like_dom_sf"/>
</dbReference>
<dbReference type="EMBL" id="JAUSVB010000005">
    <property type="protein sequence ID" value="MDQ0374949.1"/>
    <property type="molecule type" value="Genomic_DNA"/>
</dbReference>
<evidence type="ECO:0000313" key="2">
    <source>
        <dbReference type="EMBL" id="MDQ0374949.1"/>
    </source>
</evidence>
<reference evidence="2 3" key="1">
    <citation type="submission" date="2023-07" db="EMBL/GenBank/DDBJ databases">
        <title>Sorghum-associated microbial communities from plants grown in Nebraska, USA.</title>
        <authorList>
            <person name="Schachtman D."/>
        </authorList>
    </citation>
    <scope>NUCLEOTIDE SEQUENCE [LARGE SCALE GENOMIC DNA]</scope>
    <source>
        <strain evidence="2 3">BE332</strain>
    </source>
</reference>
<dbReference type="Pfam" id="PF01636">
    <property type="entry name" value="APH"/>
    <property type="match status" value="1"/>
</dbReference>
<name>A0ABU0EIA6_9CELL</name>
<dbReference type="GO" id="GO:0016301">
    <property type="term" value="F:kinase activity"/>
    <property type="evidence" value="ECO:0007669"/>
    <property type="project" value="UniProtKB-KW"/>
</dbReference>
<proteinExistence type="predicted"/>
<keyword evidence="2" id="KW-0418">Kinase</keyword>
<dbReference type="SUPFAM" id="SSF56112">
    <property type="entry name" value="Protein kinase-like (PK-like)"/>
    <property type="match status" value="1"/>
</dbReference>
<evidence type="ECO:0000313" key="3">
    <source>
        <dbReference type="Proteomes" id="UP001239626"/>
    </source>
</evidence>
<evidence type="ECO:0000259" key="1">
    <source>
        <dbReference type="Pfam" id="PF01636"/>
    </source>
</evidence>
<sequence>MLPLAEIARLDATVDPDWRSPVADQVAAAWGIAPGGARWRRSSATHVFVVPPDVDPRGVLYLRFVPASLRTVRDLDTPARLLSTWAAGHGGTVAPLPSSAGRLVETVPTVLGDMHATAVHAAPGDELQLANLTTTLAARWGAALARLHRDARPLTADEEPPVLDLAALERACVDDPAVLRAARAVLARADRAELPSGTLHGDFELDNLRWLDGNPVAFDADEARTGPYVQDIAAAVRDLVGDTPGQVEHPALLAAFLTGYRGVRPLAYDEVAELELHSAAVAVRLLVAIAHLEDDPAVDEGQWSVDLRASLLEHRQRLRARVLAATVAR</sequence>